<dbReference type="RefSeq" id="WP_047752326.1">
    <property type="nucleotide sequence ID" value="NZ_CP018058.1"/>
</dbReference>
<dbReference type="AlphaFoldDB" id="A0A226Q941"/>
<keyword evidence="2" id="KW-1185">Reference proteome</keyword>
<dbReference type="Proteomes" id="UP000198378">
    <property type="component" value="Unassembled WGS sequence"/>
</dbReference>
<protein>
    <submittedName>
        <fullName evidence="1">Uncharacterized protein</fullName>
    </submittedName>
</protein>
<proteinExistence type="predicted"/>
<evidence type="ECO:0000313" key="2">
    <source>
        <dbReference type="Proteomes" id="UP000198378"/>
    </source>
</evidence>
<comment type="caution">
    <text evidence="1">The sequence shown here is derived from an EMBL/GenBank/DDBJ whole genome shotgun (WGS) entry which is preliminary data.</text>
</comment>
<reference evidence="1 2" key="1">
    <citation type="submission" date="2017-05" db="EMBL/GenBank/DDBJ databases">
        <title>The genome sequence of Geobacillus thermocatenulatus DSM 730.</title>
        <authorList>
            <person name="Ramaloko W.T."/>
            <person name="Koen N."/>
            <person name="Polliack S."/>
            <person name="Aliyu H."/>
            <person name="Lebre P."/>
            <person name="Mohr T."/>
            <person name="Oswald F."/>
            <person name="Zwick M."/>
            <person name="Neumann A."/>
            <person name="Syldatk C."/>
            <person name="Cowan D."/>
            <person name="De Maayer P."/>
        </authorList>
    </citation>
    <scope>NUCLEOTIDE SEQUENCE [LARGE SCALE GENOMIC DNA]</scope>
    <source>
        <strain evidence="1 2">BGSC 93A1</strain>
    </source>
</reference>
<dbReference type="EMBL" id="NEWK01000001">
    <property type="protein sequence ID" value="OXB88895.1"/>
    <property type="molecule type" value="Genomic_DNA"/>
</dbReference>
<accession>A0A226Q941</accession>
<evidence type="ECO:0000313" key="1">
    <source>
        <dbReference type="EMBL" id="OXB88895.1"/>
    </source>
</evidence>
<dbReference type="KEGG" id="gtm:GT3921_17580"/>
<organism evidence="1 2">
    <name type="scientific">Geobacillus thermocatenulatus</name>
    <dbReference type="NCBI Taxonomy" id="33938"/>
    <lineage>
        <taxon>Bacteria</taxon>
        <taxon>Bacillati</taxon>
        <taxon>Bacillota</taxon>
        <taxon>Bacilli</taxon>
        <taxon>Bacillales</taxon>
        <taxon>Anoxybacillaceae</taxon>
        <taxon>Geobacillus</taxon>
        <taxon>Geobacillus thermoleovorans group</taxon>
    </lineage>
</organism>
<gene>
    <name evidence="1" type="ORF">B9L19_01990</name>
</gene>
<sequence>MLNLIYKIANAIIKYGGKAIQAIKNVLGSLYDSFIAAYKKGFAALVEWFLDHSWIVQAIYEALKAAGLID</sequence>
<name>A0A226Q941_9BACL</name>